<dbReference type="GO" id="GO:0042803">
    <property type="term" value="F:protein homodimerization activity"/>
    <property type="evidence" value="ECO:0007669"/>
    <property type="project" value="InterPro"/>
</dbReference>
<dbReference type="PRINTS" id="PR00773">
    <property type="entry name" value="GRPEPROTEIN"/>
</dbReference>
<dbReference type="GO" id="GO:0051087">
    <property type="term" value="F:protein-folding chaperone binding"/>
    <property type="evidence" value="ECO:0007669"/>
    <property type="project" value="InterPro"/>
</dbReference>
<dbReference type="InterPro" id="IPR000740">
    <property type="entry name" value="GrpE"/>
</dbReference>
<dbReference type="Proteomes" id="UP001515480">
    <property type="component" value="Unassembled WGS sequence"/>
</dbReference>
<evidence type="ECO:0008006" key="8">
    <source>
        <dbReference type="Google" id="ProtNLM"/>
    </source>
</evidence>
<dbReference type="EMBL" id="JBGBPQ010000008">
    <property type="protein sequence ID" value="KAL1520317.1"/>
    <property type="molecule type" value="Genomic_DNA"/>
</dbReference>
<comment type="similarity">
    <text evidence="1 3">Belongs to the GrpE family.</text>
</comment>
<dbReference type="GO" id="GO:0000774">
    <property type="term" value="F:adenyl-nucleotide exchange factor activity"/>
    <property type="evidence" value="ECO:0007669"/>
    <property type="project" value="InterPro"/>
</dbReference>
<evidence type="ECO:0000313" key="7">
    <source>
        <dbReference type="Proteomes" id="UP001515480"/>
    </source>
</evidence>
<dbReference type="InterPro" id="IPR009012">
    <property type="entry name" value="GrpE_head"/>
</dbReference>
<evidence type="ECO:0000256" key="5">
    <source>
        <dbReference type="SAM" id="SignalP"/>
    </source>
</evidence>
<feature type="compositionally biased region" description="Basic and acidic residues" evidence="4">
    <location>
        <begin position="73"/>
        <end position="82"/>
    </location>
</feature>
<dbReference type="SUPFAM" id="SSF51064">
    <property type="entry name" value="Head domain of nucleotide exchange factor GrpE"/>
    <property type="match status" value="1"/>
</dbReference>
<dbReference type="Gene3D" id="3.90.20.20">
    <property type="match status" value="1"/>
</dbReference>
<evidence type="ECO:0000256" key="4">
    <source>
        <dbReference type="SAM" id="MobiDB-lite"/>
    </source>
</evidence>
<evidence type="ECO:0000313" key="6">
    <source>
        <dbReference type="EMBL" id="KAL1520317.1"/>
    </source>
</evidence>
<keyword evidence="2" id="KW-0143">Chaperone</keyword>
<feature type="compositionally biased region" description="Basic and acidic residues" evidence="4">
    <location>
        <begin position="273"/>
        <end position="282"/>
    </location>
</feature>
<sequence>MVPFSAALLLLLAQPALLLSPAVDVMRLSRRPPPLAAARPLYASRLSAGVSMEAEEPTTEAEANEANADSSEEAPRAKSEKQQLKEKIAELEAKLKDARGQLIEQQEQAKDAGEAGYMLLAADFERYRLQARSELDLQEGVGRKAAIARLLPFVEEFERLQANEAAAEANPIHKYYSGIYKQLNQLLEAWEVRSFEATVGERCNPVLHSKAESVDSEQPVGTILQVKSKGWKLGSDTLRQAACVVSAGLPPTEEQLMREVDEVEPAQDAQNEEEGKPESEKE</sequence>
<keyword evidence="7" id="KW-1185">Reference proteome</keyword>
<gene>
    <name evidence="6" type="ORF">AB1Y20_021908</name>
</gene>
<evidence type="ECO:0000256" key="1">
    <source>
        <dbReference type="ARBA" id="ARBA00009054"/>
    </source>
</evidence>
<dbReference type="PANTHER" id="PTHR21237:SF40">
    <property type="entry name" value="CELL CYCLE AND APOPTOSIS REGULATOR PROTEIN 2"/>
    <property type="match status" value="1"/>
</dbReference>
<evidence type="ECO:0000256" key="3">
    <source>
        <dbReference type="RuleBase" id="RU004478"/>
    </source>
</evidence>
<dbReference type="AlphaFoldDB" id="A0AB34JGC2"/>
<organism evidence="6 7">
    <name type="scientific">Prymnesium parvum</name>
    <name type="common">Toxic golden alga</name>
    <dbReference type="NCBI Taxonomy" id="97485"/>
    <lineage>
        <taxon>Eukaryota</taxon>
        <taxon>Haptista</taxon>
        <taxon>Haptophyta</taxon>
        <taxon>Prymnesiophyceae</taxon>
        <taxon>Prymnesiales</taxon>
        <taxon>Prymnesiaceae</taxon>
        <taxon>Prymnesium</taxon>
    </lineage>
</organism>
<evidence type="ECO:0000256" key="2">
    <source>
        <dbReference type="ARBA" id="ARBA00023186"/>
    </source>
</evidence>
<comment type="caution">
    <text evidence="6">The sequence shown here is derived from an EMBL/GenBank/DDBJ whole genome shotgun (WGS) entry which is preliminary data.</text>
</comment>
<dbReference type="InterPro" id="IPR013805">
    <property type="entry name" value="GrpE_CC"/>
</dbReference>
<feature type="region of interest" description="Disordered" evidence="4">
    <location>
        <begin position="250"/>
        <end position="282"/>
    </location>
</feature>
<keyword evidence="5" id="KW-0732">Signal</keyword>
<reference evidence="6 7" key="1">
    <citation type="journal article" date="2024" name="Science">
        <title>Giant polyketide synthase enzymes in the biosynthesis of giant marine polyether toxins.</title>
        <authorList>
            <person name="Fallon T.R."/>
            <person name="Shende V.V."/>
            <person name="Wierzbicki I.H."/>
            <person name="Pendleton A.L."/>
            <person name="Watervoot N.F."/>
            <person name="Auber R.P."/>
            <person name="Gonzalez D.J."/>
            <person name="Wisecaver J.H."/>
            <person name="Moore B.S."/>
        </authorList>
    </citation>
    <scope>NUCLEOTIDE SEQUENCE [LARGE SCALE GENOMIC DNA]</scope>
    <source>
        <strain evidence="6 7">12B1</strain>
    </source>
</reference>
<dbReference type="GO" id="GO:0006457">
    <property type="term" value="P:protein folding"/>
    <property type="evidence" value="ECO:0007669"/>
    <property type="project" value="InterPro"/>
</dbReference>
<proteinExistence type="inferred from homology"/>
<dbReference type="Pfam" id="PF01025">
    <property type="entry name" value="GrpE"/>
    <property type="match status" value="1"/>
</dbReference>
<feature type="signal peptide" evidence="5">
    <location>
        <begin position="1"/>
        <end position="18"/>
    </location>
</feature>
<name>A0AB34JGC2_PRYPA</name>
<dbReference type="GO" id="GO:0051082">
    <property type="term" value="F:unfolded protein binding"/>
    <property type="evidence" value="ECO:0007669"/>
    <property type="project" value="TreeGrafter"/>
</dbReference>
<feature type="chain" id="PRO_5044344114" description="GrpE protein homolog" evidence="5">
    <location>
        <begin position="19"/>
        <end position="282"/>
    </location>
</feature>
<protein>
    <recommendedName>
        <fullName evidence="8">GrpE protein homolog</fullName>
    </recommendedName>
</protein>
<dbReference type="SUPFAM" id="SSF58014">
    <property type="entry name" value="Coiled-coil domain of nucleotide exchange factor GrpE"/>
    <property type="match status" value="1"/>
</dbReference>
<dbReference type="PANTHER" id="PTHR21237">
    <property type="entry name" value="GRPE PROTEIN"/>
    <property type="match status" value="1"/>
</dbReference>
<feature type="region of interest" description="Disordered" evidence="4">
    <location>
        <begin position="50"/>
        <end position="82"/>
    </location>
</feature>
<accession>A0AB34JGC2</accession>
<dbReference type="Gene3D" id="2.30.22.10">
    <property type="entry name" value="Head domain of nucleotide exchange factor GrpE"/>
    <property type="match status" value="1"/>
</dbReference>
<feature type="compositionally biased region" description="Acidic residues" evidence="4">
    <location>
        <begin position="53"/>
        <end position="63"/>
    </location>
</feature>